<organism evidence="1 2">
    <name type="scientific">Potamilus streckersoni</name>
    <dbReference type="NCBI Taxonomy" id="2493646"/>
    <lineage>
        <taxon>Eukaryota</taxon>
        <taxon>Metazoa</taxon>
        <taxon>Spiralia</taxon>
        <taxon>Lophotrochozoa</taxon>
        <taxon>Mollusca</taxon>
        <taxon>Bivalvia</taxon>
        <taxon>Autobranchia</taxon>
        <taxon>Heteroconchia</taxon>
        <taxon>Palaeoheterodonta</taxon>
        <taxon>Unionida</taxon>
        <taxon>Unionoidea</taxon>
        <taxon>Unionidae</taxon>
        <taxon>Ambleminae</taxon>
        <taxon>Lampsilini</taxon>
        <taxon>Potamilus</taxon>
    </lineage>
</organism>
<sequence length="100" mass="11490">MKKMKPSTCFARISNKIIENITITEVIMFLYGSSQTASEYLNTVTTLFCYIVYRNKVSIRKYPSSCISFQAAKNVDFQKLALNGQFEINSLRKKRCGLEL</sequence>
<gene>
    <name evidence="1" type="ORF">CHS0354_040161</name>
</gene>
<proteinExistence type="predicted"/>
<dbReference type="Proteomes" id="UP001195483">
    <property type="component" value="Unassembled WGS sequence"/>
</dbReference>
<dbReference type="EMBL" id="JAEAOA010002330">
    <property type="protein sequence ID" value="KAK3597423.1"/>
    <property type="molecule type" value="Genomic_DNA"/>
</dbReference>
<evidence type="ECO:0000313" key="2">
    <source>
        <dbReference type="Proteomes" id="UP001195483"/>
    </source>
</evidence>
<reference evidence="1" key="2">
    <citation type="journal article" date="2021" name="Genome Biol. Evol.">
        <title>Developing a high-quality reference genome for a parasitic bivalve with doubly uniparental inheritance (Bivalvia: Unionida).</title>
        <authorList>
            <person name="Smith C.H."/>
        </authorList>
    </citation>
    <scope>NUCLEOTIDE SEQUENCE</scope>
    <source>
        <strain evidence="1">CHS0354</strain>
        <tissue evidence="1">Mantle</tissue>
    </source>
</reference>
<name>A0AAE0ST34_9BIVA</name>
<evidence type="ECO:0000313" key="1">
    <source>
        <dbReference type="EMBL" id="KAK3597423.1"/>
    </source>
</evidence>
<protein>
    <submittedName>
        <fullName evidence="1">Uncharacterized protein</fullName>
    </submittedName>
</protein>
<comment type="caution">
    <text evidence="1">The sequence shown here is derived from an EMBL/GenBank/DDBJ whole genome shotgun (WGS) entry which is preliminary data.</text>
</comment>
<accession>A0AAE0ST34</accession>
<reference evidence="1" key="3">
    <citation type="submission" date="2023-05" db="EMBL/GenBank/DDBJ databases">
        <authorList>
            <person name="Smith C.H."/>
        </authorList>
    </citation>
    <scope>NUCLEOTIDE SEQUENCE</scope>
    <source>
        <strain evidence="1">CHS0354</strain>
        <tissue evidence="1">Mantle</tissue>
    </source>
</reference>
<reference evidence="1" key="1">
    <citation type="journal article" date="2021" name="Genome Biol. Evol.">
        <title>A High-Quality Reference Genome for a Parasitic Bivalve with Doubly Uniparental Inheritance (Bivalvia: Unionida).</title>
        <authorList>
            <person name="Smith C.H."/>
        </authorList>
    </citation>
    <scope>NUCLEOTIDE SEQUENCE</scope>
    <source>
        <strain evidence="1">CHS0354</strain>
    </source>
</reference>
<keyword evidence="2" id="KW-1185">Reference proteome</keyword>
<dbReference type="AlphaFoldDB" id="A0AAE0ST34"/>